<dbReference type="Pfam" id="PF18315">
    <property type="entry name" value="VCH_CASS14"/>
    <property type="match status" value="1"/>
</dbReference>
<organism evidence="2 3">
    <name type="scientific">Methylobacterium persicinum</name>
    <dbReference type="NCBI Taxonomy" id="374426"/>
    <lineage>
        <taxon>Bacteria</taxon>
        <taxon>Pseudomonadati</taxon>
        <taxon>Pseudomonadota</taxon>
        <taxon>Alphaproteobacteria</taxon>
        <taxon>Hyphomicrobiales</taxon>
        <taxon>Methylobacteriaceae</taxon>
        <taxon>Methylobacterium</taxon>
    </lineage>
</organism>
<evidence type="ECO:0000313" key="2">
    <source>
        <dbReference type="EMBL" id="MDQ0444825.1"/>
    </source>
</evidence>
<sequence length="124" mass="13103">MARAMGDGETLRAFTVAVLDAAADDAKGVVPVIMAVAGGILASAEPGTVTLRDIDDGAGGVLWASFGGERMAFRYNPMSAMIELRAGTLDGHPLRLFGRRSLAMDITNFFGPSREAQAFRTRGR</sequence>
<reference evidence="2 3" key="1">
    <citation type="submission" date="2023-07" db="EMBL/GenBank/DDBJ databases">
        <title>Genomic Encyclopedia of Type Strains, Phase IV (KMG-IV): sequencing the most valuable type-strain genomes for metagenomic binning, comparative biology and taxonomic classification.</title>
        <authorList>
            <person name="Goeker M."/>
        </authorList>
    </citation>
    <scope>NUCLEOTIDE SEQUENCE [LARGE SCALE GENOMIC DNA]</scope>
    <source>
        <strain evidence="2 3">DSM 19562</strain>
    </source>
</reference>
<name>A0ABU0HR76_9HYPH</name>
<keyword evidence="3" id="KW-1185">Reference proteome</keyword>
<protein>
    <recommendedName>
        <fullName evidence="1">Integron cassette protein VCH-CASS1 chain domain-containing protein</fullName>
    </recommendedName>
</protein>
<comment type="caution">
    <text evidence="2">The sequence shown here is derived from an EMBL/GenBank/DDBJ whole genome shotgun (WGS) entry which is preliminary data.</text>
</comment>
<gene>
    <name evidence="2" type="ORF">QO016_004349</name>
</gene>
<evidence type="ECO:0000313" key="3">
    <source>
        <dbReference type="Proteomes" id="UP001236369"/>
    </source>
</evidence>
<feature type="domain" description="Integron cassette protein VCH-CASS1 chain" evidence="1">
    <location>
        <begin position="14"/>
        <end position="97"/>
    </location>
</feature>
<dbReference type="InterPro" id="IPR040614">
    <property type="entry name" value="VCH_CASS14"/>
</dbReference>
<evidence type="ECO:0000259" key="1">
    <source>
        <dbReference type="Pfam" id="PF18315"/>
    </source>
</evidence>
<dbReference type="Proteomes" id="UP001236369">
    <property type="component" value="Unassembled WGS sequence"/>
</dbReference>
<accession>A0ABU0HR76</accession>
<dbReference type="EMBL" id="JAUSVV010000016">
    <property type="protein sequence ID" value="MDQ0444825.1"/>
    <property type="molecule type" value="Genomic_DNA"/>
</dbReference>
<dbReference type="RefSeq" id="WP_238248928.1">
    <property type="nucleotide sequence ID" value="NZ_BPQX01000025.1"/>
</dbReference>
<proteinExistence type="predicted"/>
<dbReference type="Gene3D" id="3.30.920.70">
    <property type="match status" value="1"/>
</dbReference>